<dbReference type="PANTHER" id="PTHR43479:SF12">
    <property type="entry name" value="TRANSCRIPTIONAL REGULATORY PROTEIN"/>
    <property type="match status" value="1"/>
</dbReference>
<dbReference type="InterPro" id="IPR050624">
    <property type="entry name" value="HTH-type_Tx_Regulator"/>
</dbReference>
<dbReference type="RefSeq" id="WP_369453792.1">
    <property type="nucleotide sequence ID" value="NZ_JBGCUO010000001.1"/>
</dbReference>
<name>A0ABV4ACU8_9GAMM</name>
<evidence type="ECO:0000256" key="1">
    <source>
        <dbReference type="ARBA" id="ARBA00023125"/>
    </source>
</evidence>
<comment type="caution">
    <text evidence="4">The sequence shown here is derived from an EMBL/GenBank/DDBJ whole genome shotgun (WGS) entry which is preliminary data.</text>
</comment>
<dbReference type="SUPFAM" id="SSF46689">
    <property type="entry name" value="Homeodomain-like"/>
    <property type="match status" value="1"/>
</dbReference>
<feature type="domain" description="HTH tetR-type" evidence="3">
    <location>
        <begin position="2"/>
        <end position="62"/>
    </location>
</feature>
<evidence type="ECO:0000256" key="2">
    <source>
        <dbReference type="PROSITE-ProRule" id="PRU00335"/>
    </source>
</evidence>
<dbReference type="Proteomes" id="UP001562065">
    <property type="component" value="Unassembled WGS sequence"/>
</dbReference>
<dbReference type="InterPro" id="IPR025722">
    <property type="entry name" value="TetR"/>
</dbReference>
<dbReference type="Pfam" id="PF13972">
    <property type="entry name" value="TetR"/>
    <property type="match status" value="1"/>
</dbReference>
<proteinExistence type="predicted"/>
<dbReference type="PANTHER" id="PTHR43479">
    <property type="entry name" value="ACREF/ENVCD OPERON REPRESSOR-RELATED"/>
    <property type="match status" value="1"/>
</dbReference>
<dbReference type="Pfam" id="PF00440">
    <property type="entry name" value="TetR_N"/>
    <property type="match status" value="1"/>
</dbReference>
<protein>
    <submittedName>
        <fullName evidence="4">TetR/AcrR family transcriptional regulator</fullName>
    </submittedName>
</protein>
<organism evidence="4 5">
    <name type="scientific">Isoalcanivorax beigongshangi</name>
    <dbReference type="NCBI Taxonomy" id="3238810"/>
    <lineage>
        <taxon>Bacteria</taxon>
        <taxon>Pseudomonadati</taxon>
        <taxon>Pseudomonadota</taxon>
        <taxon>Gammaproteobacteria</taxon>
        <taxon>Oceanospirillales</taxon>
        <taxon>Alcanivoracaceae</taxon>
        <taxon>Isoalcanivorax</taxon>
    </lineage>
</organism>
<reference evidence="4 5" key="1">
    <citation type="submission" date="2024-07" db="EMBL/GenBank/DDBJ databases">
        <authorList>
            <person name="Ren Q."/>
        </authorList>
    </citation>
    <scope>NUCLEOTIDE SEQUENCE [LARGE SCALE GENOMIC DNA]</scope>
    <source>
        <strain evidence="4 5">REN37</strain>
    </source>
</reference>
<keyword evidence="1 2" id="KW-0238">DNA-binding</keyword>
<dbReference type="PROSITE" id="PS50977">
    <property type="entry name" value="HTH_TETR_2"/>
    <property type="match status" value="1"/>
</dbReference>
<evidence type="ECO:0000259" key="3">
    <source>
        <dbReference type="PROSITE" id="PS50977"/>
    </source>
</evidence>
<feature type="DNA-binding region" description="H-T-H motif" evidence="2">
    <location>
        <begin position="25"/>
        <end position="44"/>
    </location>
</feature>
<keyword evidence="5" id="KW-1185">Reference proteome</keyword>
<sequence>MTTTRQRILRTSLDLFNRHGERNVSTNHIADALGISPGNLYYHFRNKGEIIAELFDGYAAQVIGFLTLPEDRTMTWADKTGYFESILDSMWAARFLHRDLGHLLNQDDRLRDRYVSFVDHSLQRGFDVYCGMRAAGLVEGDDATLRGLLMNTWVLATSWASFVHSLVPPARQSEALDRDLLSQGVYQILCLETPYLRGESLERLGEVIARYQVDGQDSMSLLFGLIRQ</sequence>
<gene>
    <name evidence="4" type="ORF">AB5I84_00110</name>
</gene>
<dbReference type="Gene3D" id="1.10.357.10">
    <property type="entry name" value="Tetracycline Repressor, domain 2"/>
    <property type="match status" value="1"/>
</dbReference>
<accession>A0ABV4ACU8</accession>
<dbReference type="EMBL" id="JBGCUO010000001">
    <property type="protein sequence ID" value="MEY1660544.1"/>
    <property type="molecule type" value="Genomic_DNA"/>
</dbReference>
<dbReference type="PRINTS" id="PR00455">
    <property type="entry name" value="HTHTETR"/>
</dbReference>
<dbReference type="InterPro" id="IPR001647">
    <property type="entry name" value="HTH_TetR"/>
</dbReference>
<evidence type="ECO:0000313" key="5">
    <source>
        <dbReference type="Proteomes" id="UP001562065"/>
    </source>
</evidence>
<dbReference type="InterPro" id="IPR009057">
    <property type="entry name" value="Homeodomain-like_sf"/>
</dbReference>
<evidence type="ECO:0000313" key="4">
    <source>
        <dbReference type="EMBL" id="MEY1660544.1"/>
    </source>
</evidence>